<evidence type="ECO:0000313" key="9">
    <source>
        <dbReference type="Proteomes" id="UP000186955"/>
    </source>
</evidence>
<evidence type="ECO:0000313" key="8">
    <source>
        <dbReference type="EMBL" id="OKP10274.1"/>
    </source>
</evidence>
<evidence type="ECO:0000256" key="1">
    <source>
        <dbReference type="ARBA" id="ARBA00004123"/>
    </source>
</evidence>
<keyword evidence="2" id="KW-0805">Transcription regulation</keyword>
<sequence length="527" mass="58971">MKLLSRIQDLETQLQEQADSHASSVLNSAIFPPIAPESSAASSFLIPERNFLSTRNSAGALHTAQSGYVRYISLTAWESIVANSPATEHLQSFILDIDVEDDPPLSLIWNGEAPRSELLGLLPPVLYCDTLKDLYFRVISPTFHILHEMTFNAEYQLFSSDHQTASPSWLALLFAILATSLSAMDDADTLLSDLGRESTVSRNKKVLFARYRSAALRCLAMDRIMTRHTVNSLQALVLINFACLHRGLFCSALTGLTYHVAISMGCHIHPERFLLSPIECEERRRVWAGLMIVKTVQNNLFGILTSQNCTKDMILPADMDDADLFTTTSIPLSSDGFFSPCNAPLTQMTYLFLACHLNRMSDRICEFVFSSMRSRYCLATLEAELEAVRDHCDARYTQEYLPIHHHANKKTLHAQIQQQLLLLHRPTLIRFLCGEKNPETYAAREKCIASANTALSIFFDLVGDPQFIPHMWWTSGLGSFYAFHALVVLSVLLHHSNSASEFDRTKEVVIKGLGIFATLSTILSGFA</sequence>
<evidence type="ECO:0000256" key="2">
    <source>
        <dbReference type="ARBA" id="ARBA00023015"/>
    </source>
</evidence>
<gene>
    <name evidence="8" type="ORF">PENSUB_4320</name>
    <name evidence="7" type="ORF">PENSUB_5158</name>
</gene>
<dbReference type="EMBL" id="MNBE01000370">
    <property type="protein sequence ID" value="OKP10274.1"/>
    <property type="molecule type" value="Genomic_DNA"/>
</dbReference>
<dbReference type="Proteomes" id="UP000186955">
    <property type="component" value="Unassembled WGS sequence"/>
</dbReference>
<dbReference type="Pfam" id="PF04082">
    <property type="entry name" value="Fungal_trans"/>
    <property type="match status" value="1"/>
</dbReference>
<evidence type="ECO:0000256" key="5">
    <source>
        <dbReference type="SAM" id="Phobius"/>
    </source>
</evidence>
<dbReference type="InterPro" id="IPR007219">
    <property type="entry name" value="XnlR_reg_dom"/>
</dbReference>
<dbReference type="GO" id="GO:0003677">
    <property type="term" value="F:DNA binding"/>
    <property type="evidence" value="ECO:0007669"/>
    <property type="project" value="InterPro"/>
</dbReference>
<protein>
    <recommendedName>
        <fullName evidence="6">Xylanolytic transcriptional activator regulatory domain-containing protein</fullName>
    </recommendedName>
</protein>
<dbReference type="PANTHER" id="PTHR31001">
    <property type="entry name" value="UNCHARACTERIZED TRANSCRIPTIONAL REGULATORY PROTEIN"/>
    <property type="match status" value="1"/>
</dbReference>
<dbReference type="EMBL" id="MNBE01000510">
    <property type="protein sequence ID" value="OKP09490.1"/>
    <property type="molecule type" value="Genomic_DNA"/>
</dbReference>
<keyword evidence="5" id="KW-0812">Transmembrane</keyword>
<dbReference type="InterPro" id="IPR050613">
    <property type="entry name" value="Sec_Metabolite_Reg"/>
</dbReference>
<accession>A0A1Q5UAJ6</accession>
<keyword evidence="4" id="KW-0539">Nucleus</keyword>
<evidence type="ECO:0000259" key="6">
    <source>
        <dbReference type="Pfam" id="PF04082"/>
    </source>
</evidence>
<keyword evidence="3" id="KW-0804">Transcription</keyword>
<comment type="caution">
    <text evidence="7">The sequence shown here is derived from an EMBL/GenBank/DDBJ whole genome shotgun (WGS) entry which is preliminary data.</text>
</comment>
<organism evidence="7 9">
    <name type="scientific">Penicillium subrubescens</name>
    <dbReference type="NCBI Taxonomy" id="1316194"/>
    <lineage>
        <taxon>Eukaryota</taxon>
        <taxon>Fungi</taxon>
        <taxon>Dikarya</taxon>
        <taxon>Ascomycota</taxon>
        <taxon>Pezizomycotina</taxon>
        <taxon>Eurotiomycetes</taxon>
        <taxon>Eurotiomycetidae</taxon>
        <taxon>Eurotiales</taxon>
        <taxon>Aspergillaceae</taxon>
        <taxon>Penicillium</taxon>
    </lineage>
</organism>
<comment type="subcellular location">
    <subcellularLocation>
        <location evidence="1">Nucleus</location>
    </subcellularLocation>
</comment>
<evidence type="ECO:0000256" key="3">
    <source>
        <dbReference type="ARBA" id="ARBA00023163"/>
    </source>
</evidence>
<reference evidence="7 9" key="1">
    <citation type="submission" date="2016-10" db="EMBL/GenBank/DDBJ databases">
        <title>Genome sequence of the ascomycete fungus Penicillium subrubescens.</title>
        <authorList>
            <person name="De Vries R.P."/>
            <person name="Peng M."/>
            <person name="Dilokpimol A."/>
            <person name="Hilden K."/>
            <person name="Makela M.R."/>
            <person name="Grigoriev I."/>
            <person name="Riley R."/>
            <person name="Granchi Z."/>
        </authorList>
    </citation>
    <scope>NUCLEOTIDE SEQUENCE [LARGE SCALE GENOMIC DNA]</scope>
    <source>
        <strain evidence="7 9">CBS 132785</strain>
    </source>
</reference>
<evidence type="ECO:0000256" key="4">
    <source>
        <dbReference type="ARBA" id="ARBA00023242"/>
    </source>
</evidence>
<dbReference type="GO" id="GO:0008270">
    <property type="term" value="F:zinc ion binding"/>
    <property type="evidence" value="ECO:0007669"/>
    <property type="project" value="InterPro"/>
</dbReference>
<feature type="domain" description="Xylanolytic transcriptional activator regulatory" evidence="6">
    <location>
        <begin position="133"/>
        <end position="322"/>
    </location>
</feature>
<proteinExistence type="predicted"/>
<dbReference type="AlphaFoldDB" id="A0A1Q5UAJ6"/>
<feature type="transmembrane region" description="Helical" evidence="5">
    <location>
        <begin position="471"/>
        <end position="496"/>
    </location>
</feature>
<name>A0A1Q5UAJ6_9EURO</name>
<dbReference type="GO" id="GO:0006351">
    <property type="term" value="P:DNA-templated transcription"/>
    <property type="evidence" value="ECO:0007669"/>
    <property type="project" value="InterPro"/>
</dbReference>
<evidence type="ECO:0000313" key="7">
    <source>
        <dbReference type="EMBL" id="OKP09490.1"/>
    </source>
</evidence>
<dbReference type="PANTHER" id="PTHR31001:SF40">
    <property type="entry name" value="ZN(II)2CYS6 TRANSCRIPTION FACTOR (EUROFUNG)"/>
    <property type="match status" value="1"/>
</dbReference>
<keyword evidence="9" id="KW-1185">Reference proteome</keyword>
<keyword evidence="5" id="KW-0472">Membrane</keyword>
<keyword evidence="5" id="KW-1133">Transmembrane helix</keyword>
<dbReference type="STRING" id="1316194.A0A1Q5UAJ6"/>
<feature type="transmembrane region" description="Helical" evidence="5">
    <location>
        <begin position="508"/>
        <end position="526"/>
    </location>
</feature>
<dbReference type="GO" id="GO:0005634">
    <property type="term" value="C:nucleus"/>
    <property type="evidence" value="ECO:0007669"/>
    <property type="project" value="UniProtKB-SubCell"/>
</dbReference>
<dbReference type="CDD" id="cd12148">
    <property type="entry name" value="fungal_TF_MHR"/>
    <property type="match status" value="1"/>
</dbReference>